<evidence type="ECO:0000313" key="1">
    <source>
        <dbReference type="EMBL" id="KAK7858695.1"/>
    </source>
</evidence>
<accession>A0AAW0M534</accession>
<keyword evidence="2" id="KW-1185">Reference proteome</keyword>
<dbReference type="Proteomes" id="UP000237347">
    <property type="component" value="Unassembled WGS sequence"/>
</dbReference>
<dbReference type="AlphaFoldDB" id="A0AAW0M534"/>
<reference evidence="1 2" key="1">
    <citation type="journal article" date="2018" name="Sci. Data">
        <title>The draft genome sequence of cork oak.</title>
        <authorList>
            <person name="Ramos A.M."/>
            <person name="Usie A."/>
            <person name="Barbosa P."/>
            <person name="Barros P.M."/>
            <person name="Capote T."/>
            <person name="Chaves I."/>
            <person name="Simoes F."/>
            <person name="Abreu I."/>
            <person name="Carrasquinho I."/>
            <person name="Faro C."/>
            <person name="Guimaraes J.B."/>
            <person name="Mendonca D."/>
            <person name="Nobrega F."/>
            <person name="Rodrigues L."/>
            <person name="Saibo N.J.M."/>
            <person name="Varela M.C."/>
            <person name="Egas C."/>
            <person name="Matos J."/>
            <person name="Miguel C.M."/>
            <person name="Oliveira M.M."/>
            <person name="Ricardo C.P."/>
            <person name="Goncalves S."/>
        </authorList>
    </citation>
    <scope>NUCLEOTIDE SEQUENCE [LARGE SCALE GENOMIC DNA]</scope>
    <source>
        <strain evidence="2">cv. HL8</strain>
    </source>
</reference>
<proteinExistence type="predicted"/>
<name>A0AAW0M534_QUESU</name>
<organism evidence="1 2">
    <name type="scientific">Quercus suber</name>
    <name type="common">Cork oak</name>
    <dbReference type="NCBI Taxonomy" id="58331"/>
    <lineage>
        <taxon>Eukaryota</taxon>
        <taxon>Viridiplantae</taxon>
        <taxon>Streptophyta</taxon>
        <taxon>Embryophyta</taxon>
        <taxon>Tracheophyta</taxon>
        <taxon>Spermatophyta</taxon>
        <taxon>Magnoliopsida</taxon>
        <taxon>eudicotyledons</taxon>
        <taxon>Gunneridae</taxon>
        <taxon>Pentapetalae</taxon>
        <taxon>rosids</taxon>
        <taxon>fabids</taxon>
        <taxon>Fagales</taxon>
        <taxon>Fagaceae</taxon>
        <taxon>Quercus</taxon>
    </lineage>
</organism>
<sequence>MDRTTLKKWGKLPKETTRFCFAFVLLFAARVLIINQQQINENQRPCIRLDFVRANIKKKVLVVVDYNLNLAEELLTAMEGAQMCFAEPERL</sequence>
<protein>
    <submittedName>
        <fullName evidence="1">Uncharacterized protein</fullName>
    </submittedName>
</protein>
<evidence type="ECO:0000313" key="2">
    <source>
        <dbReference type="Proteomes" id="UP000237347"/>
    </source>
</evidence>
<dbReference type="EMBL" id="PKMF04000017">
    <property type="protein sequence ID" value="KAK7858695.1"/>
    <property type="molecule type" value="Genomic_DNA"/>
</dbReference>
<gene>
    <name evidence="1" type="ORF">CFP56_010479</name>
</gene>
<comment type="caution">
    <text evidence="1">The sequence shown here is derived from an EMBL/GenBank/DDBJ whole genome shotgun (WGS) entry which is preliminary data.</text>
</comment>